<evidence type="ECO:0000313" key="2">
    <source>
        <dbReference type="EMBL" id="QJW98973.1"/>
    </source>
</evidence>
<proteinExistence type="predicted"/>
<dbReference type="RefSeq" id="WP_171474036.1">
    <property type="nucleotide sequence ID" value="NZ_CP053452.2"/>
</dbReference>
<sequence length="129" mass="13417">MTVRPLLALIALGLLSAAGCGPAKLNENKTLTLDAGDAKGLDFPAISNAQTITIDFKSSAGEVSVYLFNEADAKGEDGLLTSDPKKALGLKKGKEGSFEVNVPEKTATRIIVRGANEKTTVTLKATNAK</sequence>
<dbReference type="EMBL" id="CP053452">
    <property type="protein sequence ID" value="QJW98973.1"/>
    <property type="molecule type" value="Genomic_DNA"/>
</dbReference>
<accession>A0A6M5Z0J5</accession>
<keyword evidence="3" id="KW-1185">Reference proteome</keyword>
<feature type="chain" id="PRO_5026652279" evidence="1">
    <location>
        <begin position="24"/>
        <end position="129"/>
    </location>
</feature>
<dbReference type="PROSITE" id="PS51257">
    <property type="entry name" value="PROKAR_LIPOPROTEIN"/>
    <property type="match status" value="1"/>
</dbReference>
<protein>
    <submittedName>
        <fullName evidence="2">Uncharacterized protein</fullName>
    </submittedName>
</protein>
<dbReference type="KEGG" id="ftj:FTUN_6568"/>
<evidence type="ECO:0000256" key="1">
    <source>
        <dbReference type="SAM" id="SignalP"/>
    </source>
</evidence>
<keyword evidence="1" id="KW-0732">Signal</keyword>
<feature type="signal peptide" evidence="1">
    <location>
        <begin position="1"/>
        <end position="23"/>
    </location>
</feature>
<gene>
    <name evidence="2" type="ORF">FTUN_6568</name>
</gene>
<reference evidence="3" key="1">
    <citation type="submission" date="2020-05" db="EMBL/GenBank/DDBJ databases">
        <title>Frigoriglobus tundricola gen. nov., sp. nov., a psychrotolerant cellulolytic planctomycete of the family Gemmataceae with two divergent copies of 16S rRNA gene.</title>
        <authorList>
            <person name="Kulichevskaya I.S."/>
            <person name="Ivanova A.A."/>
            <person name="Naumoff D.G."/>
            <person name="Beletsky A.V."/>
            <person name="Rijpstra W.I.C."/>
            <person name="Sinninghe Damste J.S."/>
            <person name="Mardanov A.V."/>
            <person name="Ravin N.V."/>
            <person name="Dedysh S.N."/>
        </authorList>
    </citation>
    <scope>NUCLEOTIDE SEQUENCE [LARGE SCALE GENOMIC DNA]</scope>
    <source>
        <strain evidence="3">PL17</strain>
    </source>
</reference>
<organism evidence="2 3">
    <name type="scientific">Frigoriglobus tundricola</name>
    <dbReference type="NCBI Taxonomy" id="2774151"/>
    <lineage>
        <taxon>Bacteria</taxon>
        <taxon>Pseudomonadati</taxon>
        <taxon>Planctomycetota</taxon>
        <taxon>Planctomycetia</taxon>
        <taxon>Gemmatales</taxon>
        <taxon>Gemmataceae</taxon>
        <taxon>Frigoriglobus</taxon>
    </lineage>
</organism>
<name>A0A6M5Z0J5_9BACT</name>
<evidence type="ECO:0000313" key="3">
    <source>
        <dbReference type="Proteomes" id="UP000503447"/>
    </source>
</evidence>
<dbReference type="AlphaFoldDB" id="A0A6M5Z0J5"/>
<dbReference type="Proteomes" id="UP000503447">
    <property type="component" value="Chromosome"/>
</dbReference>